<feature type="chain" id="PRO_5040453785" evidence="2">
    <location>
        <begin position="22"/>
        <end position="118"/>
    </location>
</feature>
<keyword evidence="2" id="KW-0732">Signal</keyword>
<protein>
    <submittedName>
        <fullName evidence="3">Uncharacterized protein</fullName>
    </submittedName>
</protein>
<feature type="region of interest" description="Disordered" evidence="1">
    <location>
        <begin position="96"/>
        <end position="118"/>
    </location>
</feature>
<gene>
    <name evidence="3" type="ORF">PLEPLA_LOCUS32400</name>
</gene>
<dbReference type="Proteomes" id="UP001153269">
    <property type="component" value="Unassembled WGS sequence"/>
</dbReference>
<organism evidence="3 4">
    <name type="scientific">Pleuronectes platessa</name>
    <name type="common">European plaice</name>
    <dbReference type="NCBI Taxonomy" id="8262"/>
    <lineage>
        <taxon>Eukaryota</taxon>
        <taxon>Metazoa</taxon>
        <taxon>Chordata</taxon>
        <taxon>Craniata</taxon>
        <taxon>Vertebrata</taxon>
        <taxon>Euteleostomi</taxon>
        <taxon>Actinopterygii</taxon>
        <taxon>Neopterygii</taxon>
        <taxon>Teleostei</taxon>
        <taxon>Neoteleostei</taxon>
        <taxon>Acanthomorphata</taxon>
        <taxon>Carangaria</taxon>
        <taxon>Pleuronectiformes</taxon>
        <taxon>Pleuronectoidei</taxon>
        <taxon>Pleuronectidae</taxon>
        <taxon>Pleuronectes</taxon>
    </lineage>
</organism>
<accession>A0A9N7V8M3</accession>
<dbReference type="AlphaFoldDB" id="A0A9N7V8M3"/>
<evidence type="ECO:0000313" key="3">
    <source>
        <dbReference type="EMBL" id="CAB1444682.1"/>
    </source>
</evidence>
<comment type="caution">
    <text evidence="3">The sequence shown here is derived from an EMBL/GenBank/DDBJ whole genome shotgun (WGS) entry which is preliminary data.</text>
</comment>
<feature type="signal peptide" evidence="2">
    <location>
        <begin position="1"/>
        <end position="21"/>
    </location>
</feature>
<dbReference type="EMBL" id="CADEAL010003424">
    <property type="protein sequence ID" value="CAB1444682.1"/>
    <property type="molecule type" value="Genomic_DNA"/>
</dbReference>
<feature type="compositionally biased region" description="Pro residues" evidence="1">
    <location>
        <begin position="99"/>
        <end position="118"/>
    </location>
</feature>
<keyword evidence="4" id="KW-1185">Reference proteome</keyword>
<reference evidence="3" key="1">
    <citation type="submission" date="2020-03" db="EMBL/GenBank/DDBJ databases">
        <authorList>
            <person name="Weist P."/>
        </authorList>
    </citation>
    <scope>NUCLEOTIDE SEQUENCE</scope>
</reference>
<name>A0A9N7V8M3_PLEPL</name>
<proteinExistence type="predicted"/>
<evidence type="ECO:0000256" key="1">
    <source>
        <dbReference type="SAM" id="MobiDB-lite"/>
    </source>
</evidence>
<evidence type="ECO:0000256" key="2">
    <source>
        <dbReference type="SAM" id="SignalP"/>
    </source>
</evidence>
<sequence length="118" mass="12481">MLTNFFLHLLLLLFFFFTGDTSDLRSKSEAAAPASVCGSEANLQPGDRTCGQTTETCSLRRRQGLNSGTSEAGSNVKHMKAALMEVTSMLHLSLALTSPPLPLPPPPLPPPPPSSSSS</sequence>
<evidence type="ECO:0000313" key="4">
    <source>
        <dbReference type="Proteomes" id="UP001153269"/>
    </source>
</evidence>